<keyword evidence="4" id="KW-1185">Reference proteome</keyword>
<protein>
    <submittedName>
        <fullName evidence="3">Chromatin structure-remodeling complex protein RSC58</fullName>
    </submittedName>
</protein>
<evidence type="ECO:0000313" key="4">
    <source>
        <dbReference type="Proteomes" id="UP001623330"/>
    </source>
</evidence>
<proteinExistence type="predicted"/>
<evidence type="ECO:0000256" key="1">
    <source>
        <dbReference type="SAM" id="MobiDB-lite"/>
    </source>
</evidence>
<gene>
    <name evidence="3" type="ORF">RNJ44_04567</name>
</gene>
<dbReference type="EMBL" id="JBEVYD010000005">
    <property type="protein sequence ID" value="KAL3232651.1"/>
    <property type="molecule type" value="Genomic_DNA"/>
</dbReference>
<feature type="domain" description="Bromo" evidence="2">
    <location>
        <begin position="72"/>
        <end position="122"/>
    </location>
</feature>
<accession>A0ABR4NVN7</accession>
<evidence type="ECO:0000313" key="3">
    <source>
        <dbReference type="EMBL" id="KAL3232651.1"/>
    </source>
</evidence>
<evidence type="ECO:0000259" key="2">
    <source>
        <dbReference type="Pfam" id="PF00439"/>
    </source>
</evidence>
<dbReference type="Proteomes" id="UP001623330">
    <property type="component" value="Unassembled WGS sequence"/>
</dbReference>
<dbReference type="Pfam" id="PF00439">
    <property type="entry name" value="Bromodomain"/>
    <property type="match status" value="1"/>
</dbReference>
<sequence length="489" mass="56866">MTDNQENPDVVNDLINNLFRIFRVAGAKCGILDEKFPAKFHESDPLKLFESYTKFLKQRSDVDGSIKNEDNLPMTTITERHENNEYDPSNGGLYKLYHDMKLVCIMLIHYYPQGSKKYQMIDKFYKFATELILREAYQLGAQLVYESPLEEEENELLRKDKNELEKAIGADFIKIATNYTVPVTETYHISTKDMELFSSIIERSEIDYRPHELPNSNFEINKIIPQTNVSEEAPRLGFLAANTSGIPDPTLPPTEMMANFLHPNWYALPTTVWLKYNDFSSWAPAFNENGTVLGSTKKGIIWLYRVGYLQELKKKRESIENEKREDIKHLEGRNGKDIEVTADIGEIKSENEKIGEPKENDKEDDNKGDFDNKPIKIENLFGWSPNNQLDRSDIEMIKNGKCNDLLDSTIKSINDLRTKRIMKRISEPSEEERKLYFKSRLILKEIMLVKKEEKLNLSRHNSFPIIQVNYNGSIPVVRTQPVKKKKYKR</sequence>
<comment type="caution">
    <text evidence="3">The sequence shown here is derived from an EMBL/GenBank/DDBJ whole genome shotgun (WGS) entry which is preliminary data.</text>
</comment>
<organism evidence="3 4">
    <name type="scientific">Nakaseomyces bracarensis</name>
    <dbReference type="NCBI Taxonomy" id="273131"/>
    <lineage>
        <taxon>Eukaryota</taxon>
        <taxon>Fungi</taxon>
        <taxon>Dikarya</taxon>
        <taxon>Ascomycota</taxon>
        <taxon>Saccharomycotina</taxon>
        <taxon>Saccharomycetes</taxon>
        <taxon>Saccharomycetales</taxon>
        <taxon>Saccharomycetaceae</taxon>
        <taxon>Nakaseomyces</taxon>
    </lineage>
</organism>
<reference evidence="3 4" key="1">
    <citation type="submission" date="2024-05" db="EMBL/GenBank/DDBJ databases">
        <title>Long read based assembly of the Candida bracarensis genome reveals expanded adhesin content.</title>
        <authorList>
            <person name="Marcet-Houben M."/>
            <person name="Ksiezopolska E."/>
            <person name="Gabaldon T."/>
        </authorList>
    </citation>
    <scope>NUCLEOTIDE SEQUENCE [LARGE SCALE GENOMIC DNA]</scope>
    <source>
        <strain evidence="3 4">CBM6</strain>
    </source>
</reference>
<name>A0ABR4NVN7_9SACH</name>
<dbReference type="InterPro" id="IPR001487">
    <property type="entry name" value="Bromodomain"/>
</dbReference>
<feature type="region of interest" description="Disordered" evidence="1">
    <location>
        <begin position="342"/>
        <end position="369"/>
    </location>
</feature>